<dbReference type="InterPro" id="IPR050922">
    <property type="entry name" value="LytR/CpsA/Psr_CW_biosynth"/>
</dbReference>
<feature type="compositionally biased region" description="Low complexity" evidence="2">
    <location>
        <begin position="321"/>
        <end position="334"/>
    </location>
</feature>
<feature type="transmembrane region" description="Helical" evidence="3">
    <location>
        <begin position="41"/>
        <end position="61"/>
    </location>
</feature>
<keyword evidence="3" id="KW-0472">Membrane</keyword>
<proteinExistence type="inferred from homology"/>
<dbReference type="KEGG" id="kphy:AOZ06_34820"/>
<evidence type="ECO:0000256" key="1">
    <source>
        <dbReference type="ARBA" id="ARBA00006068"/>
    </source>
</evidence>
<dbReference type="NCBIfam" id="TIGR00350">
    <property type="entry name" value="lytR_cpsA_psr"/>
    <property type="match status" value="1"/>
</dbReference>
<dbReference type="EMBL" id="CP012752">
    <property type="protein sequence ID" value="ALG11358.1"/>
    <property type="molecule type" value="Genomic_DNA"/>
</dbReference>
<feature type="region of interest" description="Disordered" evidence="2">
    <location>
        <begin position="321"/>
        <end position="340"/>
    </location>
</feature>
<evidence type="ECO:0000313" key="6">
    <source>
        <dbReference type="Proteomes" id="UP000063699"/>
    </source>
</evidence>
<keyword evidence="6" id="KW-1185">Reference proteome</keyword>
<accession>A0A0N9I1B7</accession>
<dbReference type="PANTHER" id="PTHR33392">
    <property type="entry name" value="POLYISOPRENYL-TEICHOIC ACID--PEPTIDOGLYCAN TEICHOIC ACID TRANSFERASE TAGU"/>
    <property type="match status" value="1"/>
</dbReference>
<protein>
    <recommendedName>
        <fullName evidence="4">Cell envelope-related transcriptional attenuator domain-containing protein</fullName>
    </recommendedName>
</protein>
<dbReference type="AlphaFoldDB" id="A0A0N9I1B7"/>
<dbReference type="RefSeq" id="WP_054293259.1">
    <property type="nucleotide sequence ID" value="NZ_CP012752.1"/>
</dbReference>
<feature type="domain" description="Cell envelope-related transcriptional attenuator" evidence="4">
    <location>
        <begin position="100"/>
        <end position="243"/>
    </location>
</feature>
<dbReference type="Gene3D" id="3.40.630.190">
    <property type="entry name" value="LCP protein"/>
    <property type="match status" value="1"/>
</dbReference>
<dbReference type="Proteomes" id="UP000063699">
    <property type="component" value="Chromosome"/>
</dbReference>
<organism evidence="5 6">
    <name type="scientific">Kibdelosporangium phytohabitans</name>
    <dbReference type="NCBI Taxonomy" id="860235"/>
    <lineage>
        <taxon>Bacteria</taxon>
        <taxon>Bacillati</taxon>
        <taxon>Actinomycetota</taxon>
        <taxon>Actinomycetes</taxon>
        <taxon>Pseudonocardiales</taxon>
        <taxon>Pseudonocardiaceae</taxon>
        <taxon>Kibdelosporangium</taxon>
    </lineage>
</organism>
<dbReference type="OrthoDB" id="9782542at2"/>
<evidence type="ECO:0000256" key="3">
    <source>
        <dbReference type="SAM" id="Phobius"/>
    </source>
</evidence>
<dbReference type="PANTHER" id="PTHR33392:SF6">
    <property type="entry name" value="POLYISOPRENYL-TEICHOIC ACID--PEPTIDOGLYCAN TEICHOIC ACID TRANSFERASE TAGU"/>
    <property type="match status" value="1"/>
</dbReference>
<gene>
    <name evidence="5" type="ORF">AOZ06_34820</name>
</gene>
<sequence>MTNDELLIREAIHEEAGQAVDPGTVLSTLHSGRKPRRSRGLAVAVAGVAVAAGIAGVMIPLTASRGDDAGPAAANTADGAQTEQTILVLGLDNYLDEAQRPDAIVLLRVRADGAVRALSVPRDTRTGPDTKLNLAYPQAGGGDRGAQAMVAEVEKITGVRAQHYATVDMAGFPGLSTAVGGVEVCLKNAVKDTYSKADLKAGKQTVSGEQALAFLRQRHGMAGGDLDRIARHQAFLQGLVTKLGTVEPARLASLVDTVKRTVHTDPALDVLGLARRLTGQSGLTAATIPVADHSQTSRAGTVLTVDNAKVKQFTTEFFGTGAAPASGAPTGTDTRTPCVS</sequence>
<dbReference type="Pfam" id="PF03816">
    <property type="entry name" value="LytR_cpsA_psr"/>
    <property type="match status" value="1"/>
</dbReference>
<dbReference type="InterPro" id="IPR004474">
    <property type="entry name" value="LytR_CpsA_psr"/>
</dbReference>
<reference evidence="5 6" key="1">
    <citation type="submission" date="2015-07" db="EMBL/GenBank/DDBJ databases">
        <title>Genome sequencing of Kibdelosporangium phytohabitans.</title>
        <authorList>
            <person name="Qin S."/>
            <person name="Xing K."/>
        </authorList>
    </citation>
    <scope>NUCLEOTIDE SEQUENCE [LARGE SCALE GENOMIC DNA]</scope>
    <source>
        <strain evidence="5 6">KLBMP1111</strain>
    </source>
</reference>
<keyword evidence="3" id="KW-1133">Transmembrane helix</keyword>
<evidence type="ECO:0000259" key="4">
    <source>
        <dbReference type="Pfam" id="PF03816"/>
    </source>
</evidence>
<keyword evidence="3" id="KW-0812">Transmembrane</keyword>
<evidence type="ECO:0000256" key="2">
    <source>
        <dbReference type="SAM" id="MobiDB-lite"/>
    </source>
</evidence>
<evidence type="ECO:0000313" key="5">
    <source>
        <dbReference type="EMBL" id="ALG11358.1"/>
    </source>
</evidence>
<comment type="similarity">
    <text evidence="1">Belongs to the LytR/CpsA/Psr (LCP) family.</text>
</comment>
<name>A0A0N9I1B7_9PSEU</name>
<dbReference type="STRING" id="860235.AOZ06_34820"/>